<evidence type="ECO:0000313" key="3">
    <source>
        <dbReference type="EMBL" id="GGE29073.1"/>
    </source>
</evidence>
<dbReference type="Pfam" id="PF08240">
    <property type="entry name" value="ADH_N"/>
    <property type="match status" value="1"/>
</dbReference>
<protein>
    <submittedName>
        <fullName evidence="3">Oxidoreductase</fullName>
    </submittedName>
</protein>
<dbReference type="Gene3D" id="3.40.50.720">
    <property type="entry name" value="NAD(P)-binding Rossmann-like Domain"/>
    <property type="match status" value="1"/>
</dbReference>
<dbReference type="Pfam" id="PF13602">
    <property type="entry name" value="ADH_zinc_N_2"/>
    <property type="match status" value="1"/>
</dbReference>
<dbReference type="InterPro" id="IPR013154">
    <property type="entry name" value="ADH-like_N"/>
</dbReference>
<dbReference type="SUPFAM" id="SSF51735">
    <property type="entry name" value="NAD(P)-binding Rossmann-fold domains"/>
    <property type="match status" value="1"/>
</dbReference>
<dbReference type="InterPro" id="IPR002364">
    <property type="entry name" value="Quin_OxRdtase/zeta-crystal_CS"/>
</dbReference>
<evidence type="ECO:0000256" key="1">
    <source>
        <dbReference type="ARBA" id="ARBA00023002"/>
    </source>
</evidence>
<reference evidence="3" key="2">
    <citation type="submission" date="2020-09" db="EMBL/GenBank/DDBJ databases">
        <authorList>
            <person name="Sun Q."/>
            <person name="Zhou Y."/>
        </authorList>
    </citation>
    <scope>NUCLEOTIDE SEQUENCE</scope>
    <source>
        <strain evidence="3">CGMCC 1.15371</strain>
    </source>
</reference>
<feature type="domain" description="Enoyl reductase (ER)" evidence="2">
    <location>
        <begin position="10"/>
        <end position="308"/>
    </location>
</feature>
<proteinExistence type="predicted"/>
<gene>
    <name evidence="3" type="ORF">GCM10011391_04500</name>
</gene>
<dbReference type="SMART" id="SM00829">
    <property type="entry name" value="PKS_ER"/>
    <property type="match status" value="1"/>
</dbReference>
<keyword evidence="4" id="KW-1185">Reference proteome</keyword>
<dbReference type="InterPro" id="IPR050700">
    <property type="entry name" value="YIM1/Zinc_Alcohol_DH_Fams"/>
</dbReference>
<reference evidence="3" key="1">
    <citation type="journal article" date="2014" name="Int. J. Syst. Evol. Microbiol.">
        <title>Complete genome sequence of Corynebacterium casei LMG S-19264T (=DSM 44701T), isolated from a smear-ripened cheese.</title>
        <authorList>
            <consortium name="US DOE Joint Genome Institute (JGI-PGF)"/>
            <person name="Walter F."/>
            <person name="Albersmeier A."/>
            <person name="Kalinowski J."/>
            <person name="Ruckert C."/>
        </authorList>
    </citation>
    <scope>NUCLEOTIDE SEQUENCE</scope>
    <source>
        <strain evidence="3">CGMCC 1.15371</strain>
    </source>
</reference>
<dbReference type="PROSITE" id="PS01162">
    <property type="entry name" value="QOR_ZETA_CRYSTAL"/>
    <property type="match status" value="1"/>
</dbReference>
<dbReference type="InterPro" id="IPR036291">
    <property type="entry name" value="NAD(P)-bd_dom_sf"/>
</dbReference>
<dbReference type="SUPFAM" id="SSF50129">
    <property type="entry name" value="GroES-like"/>
    <property type="match status" value="1"/>
</dbReference>
<comment type="caution">
    <text evidence="3">The sequence shown here is derived from an EMBL/GenBank/DDBJ whole genome shotgun (WGS) entry which is preliminary data.</text>
</comment>
<dbReference type="AlphaFoldDB" id="A0A8J2YFH5"/>
<keyword evidence="1" id="KW-0560">Oxidoreductase</keyword>
<accession>A0A8J2YFH5</accession>
<dbReference type="PANTHER" id="PTHR11695:SF294">
    <property type="entry name" value="RETICULON-4-INTERACTING PROTEIN 1, MITOCHONDRIAL"/>
    <property type="match status" value="1"/>
</dbReference>
<dbReference type="EMBL" id="BMIR01000001">
    <property type="protein sequence ID" value="GGE29073.1"/>
    <property type="molecule type" value="Genomic_DNA"/>
</dbReference>
<dbReference type="GO" id="GO:0016491">
    <property type="term" value="F:oxidoreductase activity"/>
    <property type="evidence" value="ECO:0007669"/>
    <property type="project" value="UniProtKB-KW"/>
</dbReference>
<sequence length="314" mass="34105">MKAIVINAYGDRSQLKEREFPTPMPKENEVLIEIYATSVNPIDWKLREGYLKEHLPLPFPIILGWDAAGVVKKVGSKVKKFAEGDRVFARPATTERGTYAEYIAVDEGLVADMPKNISFIEAAAVPLAGLTAWQCLVDFAEIKKGDQVLIHAGAGGVGSMAIQIAKAKGAKVIATGSANNQDTIKKLGADHMVNYKTTKLTDVLSDMDIVLDTIGGEVEEESFKVLKPGGVLVSIVQPPSQEKAKEKDIKAGLVLLQPDGDQLAQLAEMMKDEKLKPLVGEVLPFSEEGVKKAHEISESHHAKGKIVIEVKKEE</sequence>
<dbReference type="Proteomes" id="UP000628775">
    <property type="component" value="Unassembled WGS sequence"/>
</dbReference>
<name>A0A8J2YFH5_9BACL</name>
<dbReference type="GO" id="GO:0008270">
    <property type="term" value="F:zinc ion binding"/>
    <property type="evidence" value="ECO:0007669"/>
    <property type="project" value="InterPro"/>
</dbReference>
<dbReference type="CDD" id="cd05289">
    <property type="entry name" value="MDR_like_2"/>
    <property type="match status" value="1"/>
</dbReference>
<dbReference type="InterPro" id="IPR011032">
    <property type="entry name" value="GroES-like_sf"/>
</dbReference>
<evidence type="ECO:0000259" key="2">
    <source>
        <dbReference type="SMART" id="SM00829"/>
    </source>
</evidence>
<dbReference type="RefSeq" id="WP_188688401.1">
    <property type="nucleotide sequence ID" value="NZ_BMIR01000001.1"/>
</dbReference>
<organism evidence="3 4">
    <name type="scientific">Pullulanibacillus camelliae</name>
    <dbReference type="NCBI Taxonomy" id="1707096"/>
    <lineage>
        <taxon>Bacteria</taxon>
        <taxon>Bacillati</taxon>
        <taxon>Bacillota</taxon>
        <taxon>Bacilli</taxon>
        <taxon>Bacillales</taxon>
        <taxon>Sporolactobacillaceae</taxon>
        <taxon>Pullulanibacillus</taxon>
    </lineage>
</organism>
<dbReference type="PANTHER" id="PTHR11695">
    <property type="entry name" value="ALCOHOL DEHYDROGENASE RELATED"/>
    <property type="match status" value="1"/>
</dbReference>
<dbReference type="Gene3D" id="3.90.180.10">
    <property type="entry name" value="Medium-chain alcohol dehydrogenases, catalytic domain"/>
    <property type="match status" value="1"/>
</dbReference>
<dbReference type="InterPro" id="IPR020843">
    <property type="entry name" value="ER"/>
</dbReference>
<evidence type="ECO:0000313" key="4">
    <source>
        <dbReference type="Proteomes" id="UP000628775"/>
    </source>
</evidence>